<evidence type="ECO:0000313" key="7">
    <source>
        <dbReference type="EMBL" id="ADH61521.1"/>
    </source>
</evidence>
<keyword evidence="5" id="KW-0786">Thiamine pyrophosphate</keyword>
<dbReference type="InterPro" id="IPR005474">
    <property type="entry name" value="Transketolase_N"/>
</dbReference>
<dbReference type="PROSITE" id="PS00801">
    <property type="entry name" value="TRANSKETOLASE_1"/>
    <property type="match status" value="1"/>
</dbReference>
<gene>
    <name evidence="7" type="ordered locus">Tmath_1823</name>
</gene>
<evidence type="ECO:0000259" key="6">
    <source>
        <dbReference type="Pfam" id="PF00456"/>
    </source>
</evidence>
<feature type="domain" description="Transketolase N-terminal" evidence="6">
    <location>
        <begin position="8"/>
        <end position="262"/>
    </location>
</feature>
<dbReference type="RefSeq" id="WP_013150742.1">
    <property type="nucleotide sequence ID" value="NC_014209.1"/>
</dbReference>
<dbReference type="Pfam" id="PF00456">
    <property type="entry name" value="Transketolase_N"/>
    <property type="match status" value="1"/>
</dbReference>
<sequence>MDKEFLKQKAKEVRIDIINMLAEAGSGHPGGSLSCADILTLLYFEKMNVKPDDPKWEDRDRLVLSKGHAAPALYAVLAEKGFFPKEELKTLRKLGSILQGHPDMKSTPGLDMTTGSLGQGLSAANGMALAGKLDKKGYRVYVILGDGELQEGQIWEAAMTAAHYKLDNLTAILDFNGLQIDGPNREVKNIEPVADKFKAFGWHVIEIDGHDFDQIDKAIEEAKATKGKPTLIIAHTIKGKGVSFMENQVGWHGSAPNEEQRQKAIQELEGSGV</sequence>
<dbReference type="PANTHER" id="PTHR47514:SF1">
    <property type="entry name" value="TRANSKETOLASE N-TERMINAL SECTION-RELATED"/>
    <property type="match status" value="1"/>
</dbReference>
<proteinExistence type="inferred from homology"/>
<dbReference type="Gene3D" id="3.40.50.970">
    <property type="match status" value="1"/>
</dbReference>
<organism evidence="7 8">
    <name type="scientific">Thermoanaerobacter mathranii subsp. mathranii (strain DSM 11426 / CCUG 53645 / CIP 108742 / A3)</name>
    <dbReference type="NCBI Taxonomy" id="583358"/>
    <lineage>
        <taxon>Bacteria</taxon>
        <taxon>Bacillati</taxon>
        <taxon>Bacillota</taxon>
        <taxon>Clostridia</taxon>
        <taxon>Thermoanaerobacterales</taxon>
        <taxon>Thermoanaerobacteraceae</taxon>
        <taxon>Thermoanaerobacter</taxon>
    </lineage>
</organism>
<dbReference type="InterPro" id="IPR049557">
    <property type="entry name" value="Transketolase_CS"/>
</dbReference>
<protein>
    <submittedName>
        <fullName evidence="7">Transketolase domain protein</fullName>
    </submittedName>
</protein>
<dbReference type="SUPFAM" id="SSF52518">
    <property type="entry name" value="Thiamin diphosphate-binding fold (THDP-binding)"/>
    <property type="match status" value="1"/>
</dbReference>
<dbReference type="PANTHER" id="PTHR47514">
    <property type="entry name" value="TRANSKETOLASE N-TERMINAL SECTION-RELATED"/>
    <property type="match status" value="1"/>
</dbReference>
<evidence type="ECO:0000313" key="8">
    <source>
        <dbReference type="Proteomes" id="UP000002064"/>
    </source>
</evidence>
<evidence type="ECO:0000256" key="2">
    <source>
        <dbReference type="ARBA" id="ARBA00007131"/>
    </source>
</evidence>
<dbReference type="Proteomes" id="UP000002064">
    <property type="component" value="Chromosome"/>
</dbReference>
<evidence type="ECO:0000256" key="4">
    <source>
        <dbReference type="ARBA" id="ARBA00022723"/>
    </source>
</evidence>
<dbReference type="InterPro" id="IPR029061">
    <property type="entry name" value="THDP-binding"/>
</dbReference>
<comment type="cofactor">
    <cofactor evidence="1">
        <name>thiamine diphosphate</name>
        <dbReference type="ChEBI" id="CHEBI:58937"/>
    </cofactor>
</comment>
<name>A0ABM5LRX7_THEM3</name>
<keyword evidence="8" id="KW-1185">Reference proteome</keyword>
<keyword evidence="4" id="KW-0479">Metal-binding</keyword>
<evidence type="ECO:0000256" key="5">
    <source>
        <dbReference type="ARBA" id="ARBA00023052"/>
    </source>
</evidence>
<evidence type="ECO:0000256" key="1">
    <source>
        <dbReference type="ARBA" id="ARBA00001964"/>
    </source>
</evidence>
<accession>A0ABM5LRX7</accession>
<reference evidence="7 8" key="1">
    <citation type="submission" date="2010-05" db="EMBL/GenBank/DDBJ databases">
        <title>Complete sequence of Thermoanaerobacter mathranii subsp. mathranii mathranii str. A3.</title>
        <authorList>
            <consortium name="US DOE Joint Genome Institute"/>
            <person name="Lucas S."/>
            <person name="Copeland A."/>
            <person name="Lapidus A."/>
            <person name="Cheng J.-F."/>
            <person name="Bruce D."/>
            <person name="Goodwin L."/>
            <person name="Pitluck S."/>
            <person name="Held B."/>
            <person name="Detter J.C."/>
            <person name="Han C."/>
            <person name="Tapia R."/>
            <person name="Land M."/>
            <person name="Hauser L."/>
            <person name="Kyrpides N."/>
            <person name="Mikhailova N."/>
            <person name="Zhou J."/>
            <person name="Hemme C."/>
            <person name="Woyke T."/>
        </authorList>
    </citation>
    <scope>NUCLEOTIDE SEQUENCE [LARGE SCALE GENOMIC DNA]</scope>
    <source>
        <strain evidence="7 8">A3</strain>
    </source>
</reference>
<dbReference type="PROSITE" id="PS51257">
    <property type="entry name" value="PROKAR_LIPOPROTEIN"/>
    <property type="match status" value="1"/>
</dbReference>
<dbReference type="CDD" id="cd02012">
    <property type="entry name" value="TPP_TK"/>
    <property type="match status" value="1"/>
</dbReference>
<dbReference type="EMBL" id="CP002032">
    <property type="protein sequence ID" value="ADH61521.1"/>
    <property type="molecule type" value="Genomic_DNA"/>
</dbReference>
<evidence type="ECO:0000256" key="3">
    <source>
        <dbReference type="ARBA" id="ARBA00022679"/>
    </source>
</evidence>
<comment type="similarity">
    <text evidence="2">Belongs to the transketolase family.</text>
</comment>
<keyword evidence="3" id="KW-0808">Transferase</keyword>